<dbReference type="EMBL" id="CAMXCT030000015">
    <property type="protein sequence ID" value="CAL4759824.1"/>
    <property type="molecule type" value="Genomic_DNA"/>
</dbReference>
<keyword evidence="2" id="KW-0732">Signal</keyword>
<feature type="signal peptide" evidence="2">
    <location>
        <begin position="1"/>
        <end position="19"/>
    </location>
</feature>
<feature type="chain" id="PRO_5043269410" description="Reverse transcriptase domain-containing protein" evidence="2">
    <location>
        <begin position="20"/>
        <end position="1056"/>
    </location>
</feature>
<evidence type="ECO:0000313" key="5">
    <source>
        <dbReference type="Proteomes" id="UP001152797"/>
    </source>
</evidence>
<feature type="region of interest" description="Disordered" evidence="1">
    <location>
        <begin position="900"/>
        <end position="926"/>
    </location>
</feature>
<evidence type="ECO:0000256" key="1">
    <source>
        <dbReference type="SAM" id="MobiDB-lite"/>
    </source>
</evidence>
<dbReference type="EMBL" id="CAMXCT020000015">
    <property type="protein sequence ID" value="CAL1125887.1"/>
    <property type="molecule type" value="Genomic_DNA"/>
</dbReference>
<dbReference type="PANTHER" id="PTHR48462:SF1">
    <property type="entry name" value="PROTEIN, PUTATIVE-RELATED"/>
    <property type="match status" value="1"/>
</dbReference>
<feature type="region of interest" description="Disordered" evidence="1">
    <location>
        <begin position="278"/>
        <end position="299"/>
    </location>
</feature>
<organism evidence="3">
    <name type="scientific">Cladocopium goreaui</name>
    <dbReference type="NCBI Taxonomy" id="2562237"/>
    <lineage>
        <taxon>Eukaryota</taxon>
        <taxon>Sar</taxon>
        <taxon>Alveolata</taxon>
        <taxon>Dinophyceae</taxon>
        <taxon>Suessiales</taxon>
        <taxon>Symbiodiniaceae</taxon>
        <taxon>Cladocopium</taxon>
    </lineage>
</organism>
<evidence type="ECO:0008006" key="6">
    <source>
        <dbReference type="Google" id="ProtNLM"/>
    </source>
</evidence>
<dbReference type="EMBL" id="CAMXCT010000015">
    <property type="protein sequence ID" value="CAI3972512.1"/>
    <property type="molecule type" value="Genomic_DNA"/>
</dbReference>
<keyword evidence="5" id="KW-1185">Reference proteome</keyword>
<reference evidence="4 5" key="2">
    <citation type="submission" date="2024-05" db="EMBL/GenBank/DDBJ databases">
        <authorList>
            <person name="Chen Y."/>
            <person name="Shah S."/>
            <person name="Dougan E. K."/>
            <person name="Thang M."/>
            <person name="Chan C."/>
        </authorList>
    </citation>
    <scope>NUCLEOTIDE SEQUENCE [LARGE SCALE GENOMIC DNA]</scope>
</reference>
<dbReference type="PANTHER" id="PTHR48462">
    <property type="entry name" value="PROTEIN, PUTATIVE-RELATED"/>
    <property type="match status" value="1"/>
</dbReference>
<reference evidence="3" key="1">
    <citation type="submission" date="2022-10" db="EMBL/GenBank/DDBJ databases">
        <authorList>
            <person name="Chen Y."/>
            <person name="Dougan E. K."/>
            <person name="Chan C."/>
            <person name="Rhodes N."/>
            <person name="Thang M."/>
        </authorList>
    </citation>
    <scope>NUCLEOTIDE SEQUENCE</scope>
</reference>
<name>A0A9P1BFL3_9DINO</name>
<gene>
    <name evidence="3" type="ORF">C1SCF055_LOCUS1091</name>
</gene>
<dbReference type="AlphaFoldDB" id="A0A9P1BFL3"/>
<evidence type="ECO:0000256" key="2">
    <source>
        <dbReference type="SAM" id="SignalP"/>
    </source>
</evidence>
<comment type="caution">
    <text evidence="3">The sequence shown here is derived from an EMBL/GenBank/DDBJ whole genome shotgun (WGS) entry which is preliminary data.</text>
</comment>
<proteinExistence type="predicted"/>
<evidence type="ECO:0000313" key="4">
    <source>
        <dbReference type="EMBL" id="CAL4759824.1"/>
    </source>
</evidence>
<sequence>MGRLAWCGLLLLHVGGSFGVLAALGGGHWPPAATPLDQMPEPGLEPEARPFLAPAGRPALVWLAVAWPARGGGTTPRPTCERSPPRGGEQARVFCPVDGCPASNPRTARGWGSHAAMRPHLDDHAAGTLQGAIPAAYCAAHSLDHCRVCGLLVAARFNGAHPRCRPAARDSAAPAAAAAAAGNGGGPDMAALFLADIPVLRHVPKVARASWAQCLARALAAVAHHNSAEAWWDLLMLPKAVLRPAPRGGALRRQQAGQFTLRRCGRWLGGEREELLEAHARPRGRRPARRAPEDSEDPVVRAQQSRCCALAGEGELSRACAALVAPPLLNHNADTVTKLRSKHPQAAPARPALVPLGPPSTADVPDITAEQIRRAIQGWSRSSAAGPTGLRGDHLKEALATAHADEVLVHLTGVVQLLVRGDAPADLAQHLAGATLHALPKGQDDVRPITVGETLRRLASKCLCQAMRDSAQDLLAPLQVGVAVPLGGEAAVHTARQWMYRRGGHATDVFLKVDFHNAFNTVDRAALLLQVRLHLPGLAPWAEWCYSRHSDYRAVAASFARLAAAARQVGLHINLAKSELIPCGGPDSAIDRGVFPPGIAINPTTCFTLLGAPIGGVAFCEQQTVAQRVDKARPLLDVIAELPEPQTGLLLLRHCASFCKVVYATRVTPSTCLGSAMETFDTAVRHCLEAVCTGPLSAEAWLQASLATTAGGLGLRHACIHAPAGYASSVLATQPLCQQLDPDYLPSSAEGAIQAVNRLLPAGDQIPVPAPPPLRQRQLSQALDKVLISRLTAAGPGREAFRAHFQLLQQPGAGAWLHAPPSPALGLHVAGPLFKIMVRLRLRLQVALGDAPCPMCDGVADSYGDHARVCPCGGDRTKRHHSLRTLVAARSQAAGFHTEVEKPGLLPPRPEDGGAPEDGGRAGPGRRPADVWIGNWGLLGPAALDLAVTSGMRLGSLAQTAANGQHAVAEYEVKKCSHQNTLASCGAEGLQFLPIVAEACGGGWGPIALQTFKAIATAVAARSNEPAGVEYDRLLQCLSVALQRENARAVLRRVPG</sequence>
<protein>
    <recommendedName>
        <fullName evidence="6">Reverse transcriptase domain-containing protein</fullName>
    </recommendedName>
</protein>
<evidence type="ECO:0000313" key="3">
    <source>
        <dbReference type="EMBL" id="CAI3972512.1"/>
    </source>
</evidence>
<accession>A0A9P1BFL3</accession>
<dbReference type="Proteomes" id="UP001152797">
    <property type="component" value="Unassembled WGS sequence"/>
</dbReference>
<dbReference type="OrthoDB" id="422033at2759"/>